<dbReference type="InterPro" id="IPR043502">
    <property type="entry name" value="DNA/RNA_pol_sf"/>
</dbReference>
<evidence type="ECO:0000313" key="3">
    <source>
        <dbReference type="Proteomes" id="UP000663879"/>
    </source>
</evidence>
<name>A0A813VGB3_9BILA</name>
<dbReference type="PANTHER" id="PTHR47027:SF20">
    <property type="entry name" value="REVERSE TRANSCRIPTASE-LIKE PROTEIN WITH RNA-DIRECTED DNA POLYMERASE DOMAIN"/>
    <property type="match status" value="1"/>
</dbReference>
<dbReference type="AlphaFoldDB" id="A0A813VGB3"/>
<protein>
    <recommendedName>
        <fullName evidence="1">Reverse transcriptase domain-containing protein</fullName>
    </recommendedName>
</protein>
<comment type="caution">
    <text evidence="2">The sequence shown here is derived from an EMBL/GenBank/DDBJ whole genome shotgun (WGS) entry which is preliminary data.</text>
</comment>
<organism evidence="2 3">
    <name type="scientific">Brachionus calyciflorus</name>
    <dbReference type="NCBI Taxonomy" id="104777"/>
    <lineage>
        <taxon>Eukaryota</taxon>
        <taxon>Metazoa</taxon>
        <taxon>Spiralia</taxon>
        <taxon>Gnathifera</taxon>
        <taxon>Rotifera</taxon>
        <taxon>Eurotatoria</taxon>
        <taxon>Monogononta</taxon>
        <taxon>Pseudotrocha</taxon>
        <taxon>Ploima</taxon>
        <taxon>Brachionidae</taxon>
        <taxon>Brachionus</taxon>
    </lineage>
</organism>
<accession>A0A813VGB3</accession>
<dbReference type="OrthoDB" id="9802488at2759"/>
<keyword evidence="3" id="KW-1185">Reference proteome</keyword>
<sequence length="187" mass="21198">MQKNQNAFANIYEVILLTDLEKQHIDNHKQFGLKSKSSCSHAIFSLKQSIAKSIWEKKLLYVAAIDASKAFDKVNRNYLWQKLIIKKVGSHTISALKYYYDCSMMIVRKDNEYSTPFKTTVGVKQGGVISPKFFSIYIEDLITGIEKFEHGVKFGSAKVDIVAYADGILLLSQTRAGLRDQLSFVTD</sequence>
<reference evidence="2" key="1">
    <citation type="submission" date="2021-02" db="EMBL/GenBank/DDBJ databases">
        <authorList>
            <person name="Nowell W R."/>
        </authorList>
    </citation>
    <scope>NUCLEOTIDE SEQUENCE</scope>
    <source>
        <strain evidence="2">Ploen Becks lab</strain>
    </source>
</reference>
<gene>
    <name evidence="2" type="ORF">OXX778_LOCUS8264</name>
</gene>
<dbReference type="PROSITE" id="PS50878">
    <property type="entry name" value="RT_POL"/>
    <property type="match status" value="1"/>
</dbReference>
<proteinExistence type="predicted"/>
<feature type="non-terminal residue" evidence="2">
    <location>
        <position position="187"/>
    </location>
</feature>
<dbReference type="EMBL" id="CAJNOC010001123">
    <property type="protein sequence ID" value="CAF0837264.1"/>
    <property type="molecule type" value="Genomic_DNA"/>
</dbReference>
<feature type="domain" description="Reverse transcriptase" evidence="1">
    <location>
        <begin position="1"/>
        <end position="187"/>
    </location>
</feature>
<dbReference type="SUPFAM" id="SSF56672">
    <property type="entry name" value="DNA/RNA polymerases"/>
    <property type="match status" value="1"/>
</dbReference>
<evidence type="ECO:0000259" key="1">
    <source>
        <dbReference type="PROSITE" id="PS50878"/>
    </source>
</evidence>
<dbReference type="Proteomes" id="UP000663879">
    <property type="component" value="Unassembled WGS sequence"/>
</dbReference>
<dbReference type="PANTHER" id="PTHR47027">
    <property type="entry name" value="REVERSE TRANSCRIPTASE DOMAIN-CONTAINING PROTEIN"/>
    <property type="match status" value="1"/>
</dbReference>
<dbReference type="Pfam" id="PF00078">
    <property type="entry name" value="RVT_1"/>
    <property type="match status" value="1"/>
</dbReference>
<evidence type="ECO:0000313" key="2">
    <source>
        <dbReference type="EMBL" id="CAF0837264.1"/>
    </source>
</evidence>
<dbReference type="InterPro" id="IPR000477">
    <property type="entry name" value="RT_dom"/>
</dbReference>